<proteinExistence type="inferred from homology"/>
<evidence type="ECO:0000259" key="5">
    <source>
        <dbReference type="Pfam" id="PF25137"/>
    </source>
</evidence>
<keyword evidence="2" id="KW-0560">Oxidoreductase</keyword>
<keyword evidence="3" id="KW-0520">NAD</keyword>
<dbReference type="FunFam" id="3.40.50.1970:FF:000003">
    <property type="entry name" value="Alcohol dehydrogenase, iron-containing"/>
    <property type="match status" value="1"/>
</dbReference>
<dbReference type="InterPro" id="IPR056798">
    <property type="entry name" value="ADH_Fe_C"/>
</dbReference>
<dbReference type="PROSITE" id="PS00913">
    <property type="entry name" value="ADH_IRON_1"/>
    <property type="match status" value="1"/>
</dbReference>
<evidence type="ECO:0000256" key="1">
    <source>
        <dbReference type="ARBA" id="ARBA00007358"/>
    </source>
</evidence>
<feature type="domain" description="Fe-containing alcohol dehydrogenase-like C-terminal" evidence="5">
    <location>
        <begin position="186"/>
        <end position="308"/>
    </location>
</feature>
<dbReference type="Pfam" id="PF00465">
    <property type="entry name" value="Fe-ADH"/>
    <property type="match status" value="1"/>
</dbReference>
<accession>A0A1G9X071</accession>
<dbReference type="OrthoDB" id="9804734at2"/>
<dbReference type="STRING" id="258515.SAMN05192585_10742"/>
<dbReference type="PANTHER" id="PTHR11496">
    <property type="entry name" value="ALCOHOL DEHYDROGENASE"/>
    <property type="match status" value="1"/>
</dbReference>
<dbReference type="Gene3D" id="1.20.1090.10">
    <property type="entry name" value="Dehydroquinate synthase-like - alpha domain"/>
    <property type="match status" value="1"/>
</dbReference>
<dbReference type="EMBL" id="FNID01000007">
    <property type="protein sequence ID" value="SDM89816.1"/>
    <property type="molecule type" value="Genomic_DNA"/>
</dbReference>
<gene>
    <name evidence="6" type="ORF">SAMN05192585_10742</name>
</gene>
<dbReference type="AlphaFoldDB" id="A0A1G9X071"/>
<keyword evidence="7" id="KW-1185">Reference proteome</keyword>
<dbReference type="PANTHER" id="PTHR11496:SF102">
    <property type="entry name" value="ALCOHOL DEHYDROGENASE 4"/>
    <property type="match status" value="1"/>
</dbReference>
<protein>
    <submittedName>
        <fullName evidence="6">Alcohol dehydrogenase, class IV</fullName>
    </submittedName>
</protein>
<reference evidence="6 7" key="1">
    <citation type="submission" date="2016-10" db="EMBL/GenBank/DDBJ databases">
        <authorList>
            <person name="de Groot N.N."/>
        </authorList>
    </citation>
    <scope>NUCLEOTIDE SEQUENCE [LARGE SCALE GENOMIC DNA]</scope>
    <source>
        <strain evidence="6 7">CGMCC 1.5012</strain>
    </source>
</reference>
<sequence>MNLQFYMPTKVVMGKDCVRQNAVQLTALGTKALIVTGAHSAKANGSMDDVIAALRENGKQYAVYDKVMANPTIACCYDGAKVAKEEKADFIIAIGGGSPMDAAKGIALLACQDIAEENLFSGKYGENVLPMAFIPTTAGTGSEVTPYSVLINHKVKSKTSISSPLLFPKLSLLDAKYTMNMPMHTTVNTAIDALSHAVEGMLTVRATSVTDILAAESIRCISGRFEALKSGKLTYEDREQLLYGSMLAGMVIAHTGTTAVHAMGYSLTYFKNVDHGRANGLLLAEFLRFISCSRPDLTNAVLKPMGYSSIDQFSHTLNELLEKKELLTKEEVEQYTAISERAKSIPNSKVVPEKNDIRNIYLKSFNL</sequence>
<evidence type="ECO:0000259" key="4">
    <source>
        <dbReference type="Pfam" id="PF00465"/>
    </source>
</evidence>
<evidence type="ECO:0000256" key="3">
    <source>
        <dbReference type="ARBA" id="ARBA00023027"/>
    </source>
</evidence>
<comment type="similarity">
    <text evidence="1">Belongs to the iron-containing alcohol dehydrogenase family.</text>
</comment>
<evidence type="ECO:0000313" key="6">
    <source>
        <dbReference type="EMBL" id="SDM89816.1"/>
    </source>
</evidence>
<dbReference type="Gene3D" id="3.40.50.1970">
    <property type="match status" value="1"/>
</dbReference>
<evidence type="ECO:0000313" key="7">
    <source>
        <dbReference type="Proteomes" id="UP000199182"/>
    </source>
</evidence>
<dbReference type="SUPFAM" id="SSF56796">
    <property type="entry name" value="Dehydroquinate synthase-like"/>
    <property type="match status" value="1"/>
</dbReference>
<dbReference type="Pfam" id="PF25137">
    <property type="entry name" value="ADH_Fe_C"/>
    <property type="match status" value="1"/>
</dbReference>
<dbReference type="InterPro" id="IPR018211">
    <property type="entry name" value="ADH_Fe_CS"/>
</dbReference>
<dbReference type="GO" id="GO:0004022">
    <property type="term" value="F:alcohol dehydrogenase (NAD+) activity"/>
    <property type="evidence" value="ECO:0007669"/>
    <property type="project" value="TreeGrafter"/>
</dbReference>
<organism evidence="6 7">
    <name type="scientific">Acetanaerobacterium elongatum</name>
    <dbReference type="NCBI Taxonomy" id="258515"/>
    <lineage>
        <taxon>Bacteria</taxon>
        <taxon>Bacillati</taxon>
        <taxon>Bacillota</taxon>
        <taxon>Clostridia</taxon>
        <taxon>Eubacteriales</taxon>
        <taxon>Oscillospiraceae</taxon>
        <taxon>Acetanaerobacterium</taxon>
    </lineage>
</organism>
<dbReference type="RefSeq" id="WP_092638572.1">
    <property type="nucleotide sequence ID" value="NZ_FNID01000007.1"/>
</dbReference>
<dbReference type="InterPro" id="IPR001670">
    <property type="entry name" value="ADH_Fe/GldA"/>
</dbReference>
<feature type="domain" description="Alcohol dehydrogenase iron-type/glycerol dehydrogenase GldA" evidence="4">
    <location>
        <begin position="8"/>
        <end position="174"/>
    </location>
</feature>
<dbReference type="Proteomes" id="UP000199182">
    <property type="component" value="Unassembled WGS sequence"/>
</dbReference>
<evidence type="ECO:0000256" key="2">
    <source>
        <dbReference type="ARBA" id="ARBA00023002"/>
    </source>
</evidence>
<dbReference type="InterPro" id="IPR039697">
    <property type="entry name" value="Alcohol_dehydrogenase_Fe"/>
</dbReference>
<dbReference type="CDD" id="cd08181">
    <property type="entry name" value="PPD-like"/>
    <property type="match status" value="1"/>
</dbReference>
<dbReference type="GO" id="GO:0046872">
    <property type="term" value="F:metal ion binding"/>
    <property type="evidence" value="ECO:0007669"/>
    <property type="project" value="InterPro"/>
</dbReference>
<name>A0A1G9X071_9FIRM</name>